<accession>A0ABW2BX49</accession>
<feature type="domain" description="Enoyl reductase (ER)" evidence="1">
    <location>
        <begin position="10"/>
        <end position="323"/>
    </location>
</feature>
<dbReference type="EMBL" id="JBHSXX010000001">
    <property type="protein sequence ID" value="MFC6867094.1"/>
    <property type="molecule type" value="Genomic_DNA"/>
</dbReference>
<dbReference type="InterPro" id="IPR036291">
    <property type="entry name" value="NAD(P)-bd_dom_sf"/>
</dbReference>
<protein>
    <submittedName>
        <fullName evidence="2">Zinc-binding alcohol dehydrogenase family protein</fullName>
    </submittedName>
</protein>
<dbReference type="Pfam" id="PF00107">
    <property type="entry name" value="ADH_zinc_N"/>
    <property type="match status" value="1"/>
</dbReference>
<dbReference type="InterPro" id="IPR013149">
    <property type="entry name" value="ADH-like_C"/>
</dbReference>
<evidence type="ECO:0000313" key="2">
    <source>
        <dbReference type="EMBL" id="MFC6867094.1"/>
    </source>
</evidence>
<dbReference type="InterPro" id="IPR013154">
    <property type="entry name" value="ADH-like_N"/>
</dbReference>
<gene>
    <name evidence="2" type="ORF">ACFQGD_08035</name>
</gene>
<dbReference type="Pfam" id="PF08240">
    <property type="entry name" value="ADH_N"/>
    <property type="match status" value="1"/>
</dbReference>
<dbReference type="InterPro" id="IPR011032">
    <property type="entry name" value="GroES-like_sf"/>
</dbReference>
<organism evidence="2 3">
    <name type="scientific">Haloechinothrix salitolerans</name>
    <dbReference type="NCBI Taxonomy" id="926830"/>
    <lineage>
        <taxon>Bacteria</taxon>
        <taxon>Bacillati</taxon>
        <taxon>Actinomycetota</taxon>
        <taxon>Actinomycetes</taxon>
        <taxon>Pseudonocardiales</taxon>
        <taxon>Pseudonocardiaceae</taxon>
        <taxon>Haloechinothrix</taxon>
    </lineage>
</organism>
<comment type="caution">
    <text evidence="2">The sequence shown here is derived from an EMBL/GenBank/DDBJ whole genome shotgun (WGS) entry which is preliminary data.</text>
</comment>
<dbReference type="RefSeq" id="WP_390221027.1">
    <property type="nucleotide sequence ID" value="NZ_JBHSXX010000001.1"/>
</dbReference>
<sequence>MEAVVLHEFGGPEVLGLERYPDPVAEPGWVIVRVRACAVNWHDVLVRRGLYNSPLPHVLGADGAGERMDTGEPVMILPSLWWGDDDSAPGGGFEILGDSHPGTHAELVRVPEECAVPKPRGLSWSGAAALPLVGVTAYRALVSRGRLRAGESVLILGAGGGLATMAISLASGIGASVVVTSSSWGKVERAKEVGATDGVLYTEHNWAEAAKQCTPGVRGFDLVIDSVGTWRDSLKALRPGGRLVVLGAAQADAAVLDIRPFYFGQFELIGTTMGSPRDFAGLLTLLDEGVVEPPVIDTTFPLDAAAAAHERIESGAAFGKVALSVDTG</sequence>
<dbReference type="InterPro" id="IPR052711">
    <property type="entry name" value="Zinc_ADH-like"/>
</dbReference>
<dbReference type="PANTHER" id="PTHR45033">
    <property type="match status" value="1"/>
</dbReference>
<name>A0ABW2BX49_9PSEU</name>
<dbReference type="InterPro" id="IPR020843">
    <property type="entry name" value="ER"/>
</dbReference>
<reference evidence="3" key="1">
    <citation type="journal article" date="2019" name="Int. J. Syst. Evol. Microbiol.">
        <title>The Global Catalogue of Microorganisms (GCM) 10K type strain sequencing project: providing services to taxonomists for standard genome sequencing and annotation.</title>
        <authorList>
            <consortium name="The Broad Institute Genomics Platform"/>
            <consortium name="The Broad Institute Genome Sequencing Center for Infectious Disease"/>
            <person name="Wu L."/>
            <person name="Ma J."/>
        </authorList>
    </citation>
    <scope>NUCLEOTIDE SEQUENCE [LARGE SCALE GENOMIC DNA]</scope>
    <source>
        <strain evidence="3">KCTC 32255</strain>
    </source>
</reference>
<dbReference type="SUPFAM" id="SSF51735">
    <property type="entry name" value="NAD(P)-binding Rossmann-fold domains"/>
    <property type="match status" value="1"/>
</dbReference>
<keyword evidence="3" id="KW-1185">Reference proteome</keyword>
<dbReference type="Proteomes" id="UP001596337">
    <property type="component" value="Unassembled WGS sequence"/>
</dbReference>
<dbReference type="PANTHER" id="PTHR45033:SF3">
    <property type="entry name" value="DEHYDROGENASE, PUTATIVE (AFU_ORTHOLOGUE AFUA_2G13270)-RELATED"/>
    <property type="match status" value="1"/>
</dbReference>
<dbReference type="Gene3D" id="3.90.180.10">
    <property type="entry name" value="Medium-chain alcohol dehydrogenases, catalytic domain"/>
    <property type="match status" value="1"/>
</dbReference>
<evidence type="ECO:0000259" key="1">
    <source>
        <dbReference type="SMART" id="SM00829"/>
    </source>
</evidence>
<dbReference type="SUPFAM" id="SSF50129">
    <property type="entry name" value="GroES-like"/>
    <property type="match status" value="1"/>
</dbReference>
<proteinExistence type="predicted"/>
<dbReference type="SMART" id="SM00829">
    <property type="entry name" value="PKS_ER"/>
    <property type="match status" value="1"/>
</dbReference>
<evidence type="ECO:0000313" key="3">
    <source>
        <dbReference type="Proteomes" id="UP001596337"/>
    </source>
</evidence>